<gene>
    <name evidence="3" type="ORF">Lqui_2798</name>
</gene>
<evidence type="ECO:0000256" key="1">
    <source>
        <dbReference type="SAM" id="MobiDB-lite"/>
    </source>
</evidence>
<accession>A0A0W0XL79</accession>
<organism evidence="3 4">
    <name type="scientific">Legionella quinlivanii</name>
    <dbReference type="NCBI Taxonomy" id="45073"/>
    <lineage>
        <taxon>Bacteria</taxon>
        <taxon>Pseudomonadati</taxon>
        <taxon>Pseudomonadota</taxon>
        <taxon>Gammaproteobacteria</taxon>
        <taxon>Legionellales</taxon>
        <taxon>Legionellaceae</taxon>
        <taxon>Legionella</taxon>
    </lineage>
</organism>
<evidence type="ECO:0000256" key="2">
    <source>
        <dbReference type="SAM" id="SignalP"/>
    </source>
</evidence>
<feature type="region of interest" description="Disordered" evidence="1">
    <location>
        <begin position="291"/>
        <end position="315"/>
    </location>
</feature>
<sequence>MNKLVLCGSVLSILCVTVHADNKPAAILTQPVAAQTTQPDTTTQNQNGQTSQPAAATQTQNGQAAQSGAATQTQSDQTSSTNQTKQATTPATIKTQTTTTTTQIPSQTTTTQTTPAANTANPANTSVQPTVVPAGQTTQTTTIPAAKPQVIDCNYRIPAETTQIEQSLVIKWAAKALQQSFDLDFNTIDQQLASLKNCYTDQGWQSFNDALTKSGNLEAIKAQKLMVSSMIDGQEQVVESKDNQWKITFPLQVVYQNDKEKLTQPLSVYLVIGRKITGDLGIMQMIASPRQIGSGQQSAPSTNQTTTTSGNKTSQ</sequence>
<dbReference type="InterPro" id="IPR021055">
    <property type="entry name" value="T4BSS_IcmL/DotI"/>
</dbReference>
<dbReference type="Pfam" id="PF11393">
    <property type="entry name" value="T4BSS_DotI_IcmL"/>
    <property type="match status" value="1"/>
</dbReference>
<feature type="signal peptide" evidence="2">
    <location>
        <begin position="1"/>
        <end position="20"/>
    </location>
</feature>
<proteinExistence type="predicted"/>
<dbReference type="EMBL" id="LNYS01000025">
    <property type="protein sequence ID" value="KTD45327.1"/>
    <property type="molecule type" value="Genomic_DNA"/>
</dbReference>
<evidence type="ECO:0000313" key="3">
    <source>
        <dbReference type="EMBL" id="KTD45327.1"/>
    </source>
</evidence>
<dbReference type="CDD" id="cd16385">
    <property type="entry name" value="IcmL"/>
    <property type="match status" value="1"/>
</dbReference>
<feature type="compositionally biased region" description="Low complexity" evidence="1">
    <location>
        <begin position="296"/>
        <end position="315"/>
    </location>
</feature>
<feature type="region of interest" description="Disordered" evidence="1">
    <location>
        <begin position="37"/>
        <end position="130"/>
    </location>
</feature>
<keyword evidence="4" id="KW-1185">Reference proteome</keyword>
<name>A0A0W0XL79_9GAMM</name>
<keyword evidence="2" id="KW-0732">Signal</keyword>
<dbReference type="Proteomes" id="UP000054618">
    <property type="component" value="Unassembled WGS sequence"/>
</dbReference>
<dbReference type="RefSeq" id="WP_058508854.1">
    <property type="nucleotide sequence ID" value="NZ_CAAAIK010000014.1"/>
</dbReference>
<reference evidence="3 4" key="1">
    <citation type="submission" date="2015-11" db="EMBL/GenBank/DDBJ databases">
        <title>Genomic analysis of 38 Legionella species identifies large and diverse effector repertoires.</title>
        <authorList>
            <person name="Burstein D."/>
            <person name="Amaro F."/>
            <person name="Zusman T."/>
            <person name="Lifshitz Z."/>
            <person name="Cohen O."/>
            <person name="Gilbert J.A."/>
            <person name="Pupko T."/>
            <person name="Shuman H.A."/>
            <person name="Segal G."/>
        </authorList>
    </citation>
    <scope>NUCLEOTIDE SEQUENCE [LARGE SCALE GENOMIC DNA]</scope>
    <source>
        <strain evidence="3 4">CDC#1442-AUS-E</strain>
    </source>
</reference>
<dbReference type="AlphaFoldDB" id="A0A0W0XL79"/>
<dbReference type="PATRIC" id="fig|45073.5.peg.2974"/>
<dbReference type="OrthoDB" id="5653338at2"/>
<evidence type="ECO:0000313" key="4">
    <source>
        <dbReference type="Proteomes" id="UP000054618"/>
    </source>
</evidence>
<protein>
    <submittedName>
        <fullName evidence="3">IcmL-like protein</fullName>
    </submittedName>
</protein>
<feature type="chain" id="PRO_5006916626" evidence="2">
    <location>
        <begin position="21"/>
        <end position="315"/>
    </location>
</feature>
<comment type="caution">
    <text evidence="3">The sequence shown here is derived from an EMBL/GenBank/DDBJ whole genome shotgun (WGS) entry which is preliminary data.</text>
</comment>
<feature type="compositionally biased region" description="Low complexity" evidence="1">
    <location>
        <begin position="37"/>
        <end position="126"/>
    </location>
</feature>